<protein>
    <submittedName>
        <fullName evidence="2">ACP</fullName>
    </submittedName>
</protein>
<dbReference type="Pfam" id="PF00550">
    <property type="entry name" value="PP-binding"/>
    <property type="match status" value="1"/>
</dbReference>
<name>A0A0U2J0R3_9ACTN</name>
<reference evidence="2" key="1">
    <citation type="submission" date="2015-01" db="EMBL/GenBank/DDBJ databases">
        <title>Disruption of a putative terpene cyclase gene in Streptomyces sp. MA37 leads to the identification of the biosynthetic pathway of Neocarazostatin A.</title>
        <authorList>
            <person name="Yi Y."/>
            <person name="Sheng H."/>
            <person name="Hai D."/>
        </authorList>
    </citation>
    <scope>NUCLEOTIDE SEQUENCE</scope>
    <source>
        <strain evidence="2">MA37</strain>
    </source>
</reference>
<evidence type="ECO:0000259" key="1">
    <source>
        <dbReference type="Pfam" id="PF00550"/>
    </source>
</evidence>
<feature type="domain" description="Carrier" evidence="1">
    <location>
        <begin position="8"/>
        <end position="53"/>
    </location>
</feature>
<dbReference type="AlphaFoldDB" id="A0A0U2J0R3"/>
<dbReference type="SUPFAM" id="SSF47336">
    <property type="entry name" value="ACP-like"/>
    <property type="match status" value="1"/>
</dbReference>
<sequence>METLNNRLEALLEERFPQAAAALVGGATFQEAGVDSMGVVEFIVTVERHFGLPMLDGNELSGTSTLDDARELLTSKGASA</sequence>
<proteinExistence type="predicted"/>
<evidence type="ECO:0000313" key="2">
    <source>
        <dbReference type="EMBL" id="ALL53318.1"/>
    </source>
</evidence>
<dbReference type="EMBL" id="KP657980">
    <property type="protein sequence ID" value="ALL53318.1"/>
    <property type="molecule type" value="Genomic_DNA"/>
</dbReference>
<accession>A0A0U2J0R3</accession>
<dbReference type="InterPro" id="IPR009081">
    <property type="entry name" value="PP-bd_ACP"/>
</dbReference>
<organism evidence="2">
    <name type="scientific">Streptomyces sp. MA37</name>
    <dbReference type="NCBI Taxonomy" id="1400207"/>
    <lineage>
        <taxon>Bacteria</taxon>
        <taxon>Bacillati</taxon>
        <taxon>Actinomycetota</taxon>
        <taxon>Actinomycetes</taxon>
        <taxon>Kitasatosporales</taxon>
        <taxon>Streptomycetaceae</taxon>
        <taxon>Streptomyces</taxon>
    </lineage>
</organism>
<dbReference type="Gene3D" id="1.10.1200.10">
    <property type="entry name" value="ACP-like"/>
    <property type="match status" value="1"/>
</dbReference>
<gene>
    <name evidence="2" type="primary">nzsD</name>
</gene>
<dbReference type="InterPro" id="IPR036736">
    <property type="entry name" value="ACP-like_sf"/>
</dbReference>